<dbReference type="Proteomes" id="UP001497680">
    <property type="component" value="Unassembled WGS sequence"/>
</dbReference>
<proteinExistence type="predicted"/>
<evidence type="ECO:0000313" key="2">
    <source>
        <dbReference type="Proteomes" id="UP001497680"/>
    </source>
</evidence>
<name>A0ACC0DGP2_9PEZI</name>
<reference evidence="1 2" key="1">
    <citation type="journal article" date="2022" name="New Phytol.">
        <title>Ecological generalism drives hyperdiversity of secondary metabolite gene clusters in xylarialean endophytes.</title>
        <authorList>
            <person name="Franco M.E.E."/>
            <person name="Wisecaver J.H."/>
            <person name="Arnold A.E."/>
            <person name="Ju Y.M."/>
            <person name="Slot J.C."/>
            <person name="Ahrendt S."/>
            <person name="Moore L.P."/>
            <person name="Eastman K.E."/>
            <person name="Scott K."/>
            <person name="Konkel Z."/>
            <person name="Mondo S.J."/>
            <person name="Kuo A."/>
            <person name="Hayes R.D."/>
            <person name="Haridas S."/>
            <person name="Andreopoulos B."/>
            <person name="Riley R."/>
            <person name="LaButti K."/>
            <person name="Pangilinan J."/>
            <person name="Lipzen A."/>
            <person name="Amirebrahimi M."/>
            <person name="Yan J."/>
            <person name="Adam C."/>
            <person name="Keymanesh K."/>
            <person name="Ng V."/>
            <person name="Louie K."/>
            <person name="Northen T."/>
            <person name="Drula E."/>
            <person name="Henrissat B."/>
            <person name="Hsieh H.M."/>
            <person name="Youens-Clark K."/>
            <person name="Lutzoni F."/>
            <person name="Miadlikowska J."/>
            <person name="Eastwood D.C."/>
            <person name="Hamelin R.C."/>
            <person name="Grigoriev I.V."/>
            <person name="U'Ren J.M."/>
        </authorList>
    </citation>
    <scope>NUCLEOTIDE SEQUENCE [LARGE SCALE GENOMIC DNA]</scope>
    <source>
        <strain evidence="1 2">ER1909</strain>
    </source>
</reference>
<sequence>MAPTIILITGANRGIGKGLLQLYLAKPNHTVIVGNRDPDHPTSKELTELPKAEGTSLILLKIDALVRTDPSDAVKSLEAQGIDHVDIIIANAGIKLSGPAVREVESEDIQRHIDVNVYGFLWLFQAFRPVLMKSKAPTWVTIGSSAAFLTVMSDTCIIDEGSISSNPAISCRNFVRFHNSAYAPTKLMLHWYTEAMHIEEPWLTAFPIDPGWVQTRIGSGIAPLTVDESVSGMIKVIDSASRETHGGKLWSYTGSVVPW</sequence>
<accession>A0ACC0DGP2</accession>
<gene>
    <name evidence="1" type="ORF">F4821DRAFT_280801</name>
</gene>
<organism evidence="1 2">
    <name type="scientific">Hypoxylon rubiginosum</name>
    <dbReference type="NCBI Taxonomy" id="110542"/>
    <lineage>
        <taxon>Eukaryota</taxon>
        <taxon>Fungi</taxon>
        <taxon>Dikarya</taxon>
        <taxon>Ascomycota</taxon>
        <taxon>Pezizomycotina</taxon>
        <taxon>Sordariomycetes</taxon>
        <taxon>Xylariomycetidae</taxon>
        <taxon>Xylariales</taxon>
        <taxon>Hypoxylaceae</taxon>
        <taxon>Hypoxylon</taxon>
    </lineage>
</organism>
<keyword evidence="2" id="KW-1185">Reference proteome</keyword>
<protein>
    <submittedName>
        <fullName evidence="1">NAD(P)-binding protein</fullName>
    </submittedName>
</protein>
<comment type="caution">
    <text evidence="1">The sequence shown here is derived from an EMBL/GenBank/DDBJ whole genome shotgun (WGS) entry which is preliminary data.</text>
</comment>
<dbReference type="EMBL" id="MU394286">
    <property type="protein sequence ID" value="KAI6091700.1"/>
    <property type="molecule type" value="Genomic_DNA"/>
</dbReference>
<evidence type="ECO:0000313" key="1">
    <source>
        <dbReference type="EMBL" id="KAI6091700.1"/>
    </source>
</evidence>